<protein>
    <submittedName>
        <fullName evidence="1">Uncharacterized protein</fullName>
    </submittedName>
</protein>
<evidence type="ECO:0000313" key="1">
    <source>
        <dbReference type="EMBL" id="RGX81095.1"/>
    </source>
</evidence>
<name>A0A413HBI4_9BACE</name>
<proteinExistence type="predicted"/>
<gene>
    <name evidence="1" type="ORF">DXA68_00005</name>
</gene>
<dbReference type="RefSeq" id="WP_117986237.1">
    <property type="nucleotide sequence ID" value="NZ_CABMFG010000001.1"/>
</dbReference>
<evidence type="ECO:0000313" key="2">
    <source>
        <dbReference type="Proteomes" id="UP000286075"/>
    </source>
</evidence>
<accession>A0A413HBI4</accession>
<dbReference type="AlphaFoldDB" id="A0A413HBI4"/>
<dbReference type="EMBL" id="QSCF01000001">
    <property type="protein sequence ID" value="RGX81095.1"/>
    <property type="molecule type" value="Genomic_DNA"/>
</dbReference>
<reference evidence="1 2" key="1">
    <citation type="submission" date="2018-08" db="EMBL/GenBank/DDBJ databases">
        <title>A genome reference for cultivated species of the human gut microbiota.</title>
        <authorList>
            <person name="Zou Y."/>
            <person name="Xue W."/>
            <person name="Luo G."/>
        </authorList>
    </citation>
    <scope>NUCLEOTIDE SEQUENCE [LARGE SCALE GENOMIC DNA]</scope>
    <source>
        <strain evidence="1 2">OF03-9BH</strain>
    </source>
</reference>
<dbReference type="OrthoDB" id="9772435at2"/>
<organism evidence="1 2">
    <name type="scientific">Bacteroides stercorirosoris</name>
    <dbReference type="NCBI Taxonomy" id="871324"/>
    <lineage>
        <taxon>Bacteria</taxon>
        <taxon>Pseudomonadati</taxon>
        <taxon>Bacteroidota</taxon>
        <taxon>Bacteroidia</taxon>
        <taxon>Bacteroidales</taxon>
        <taxon>Bacteroidaceae</taxon>
        <taxon>Bacteroides</taxon>
    </lineage>
</organism>
<sequence length="583" mass="68334">MKYIFILFIAFISIYSYAQKSGGYWNNRLQIVSFRLPPPPIGYQPKLKDINGDGKPDVIYSITRDSIPVMWIDDDGDMTWDDFEGDTKNDCLLIDRNRDGIYGGQGDLIIDWVDTDGDGKADMQFVIEYPKVRTGEVWPNGHYMIVLDLDHDNIFNYIDWNTMQLKSWDKVGVCDFYTDYSGHTAFLKIHASTYNMEDLRLNWENPFLFYDKDGDNLSEMAIRILDSTKHVDSKLPANSFVNQQVNGVVDWISIAVDMDNDNGPGNEFDFDMTIGFQGKGFNYMDQVHKINNLRGLAETDTFFMDARWRQLDELIYPDHENAWDLIFKRGEWNRVNFVWDEDGDCKRWERVEFYEPLDPFKTGWKGGGVDNHKQSDASGDRGEWDMDNSGGGKLYVSRFDGRIHLYGAEWGCWRIDQNAEYYQGWDRLWFGLDKNPNRFATVKYTDTDNNGFFDLIEYDMDGDKHFETIIDLRKIGVNDCCELIDISSFAYKDFVDLMQKVSDNMWSNALKALKVAEKNDINTTWYAKLKQVLSTQEKYQKGYWLQYYLYKDLEYQFSRSQDEKALKNLNKAYYSGDWDSMLR</sequence>
<comment type="caution">
    <text evidence="1">The sequence shown here is derived from an EMBL/GenBank/DDBJ whole genome shotgun (WGS) entry which is preliminary data.</text>
</comment>
<dbReference type="Proteomes" id="UP000286075">
    <property type="component" value="Unassembled WGS sequence"/>
</dbReference>